<name>U9T3M8_RHIID</name>
<evidence type="ECO:0000313" key="1">
    <source>
        <dbReference type="EMBL" id="ESA02750.1"/>
    </source>
</evidence>
<organism evidence="1">
    <name type="scientific">Rhizophagus irregularis (strain DAOM 181602 / DAOM 197198 / MUCL 43194)</name>
    <name type="common">Arbuscular mycorrhizal fungus</name>
    <name type="synonym">Glomus intraradices</name>
    <dbReference type="NCBI Taxonomy" id="747089"/>
    <lineage>
        <taxon>Eukaryota</taxon>
        <taxon>Fungi</taxon>
        <taxon>Fungi incertae sedis</taxon>
        <taxon>Mucoromycota</taxon>
        <taxon>Glomeromycotina</taxon>
        <taxon>Glomeromycetes</taxon>
        <taxon>Glomerales</taxon>
        <taxon>Glomeraceae</taxon>
        <taxon>Rhizophagus</taxon>
    </lineage>
</organism>
<sequence length="56" mass="6842">MTFKKKRKDGDEKKIWNLPLLVYYNNDKEYYLYANISLKCNEELNNLIYECSDIRS</sequence>
<gene>
    <name evidence="1" type="ORF">GLOINDRAFT_337194</name>
</gene>
<proteinExistence type="predicted"/>
<protein>
    <submittedName>
        <fullName evidence="1">Uncharacterized protein</fullName>
    </submittedName>
</protein>
<dbReference type="EMBL" id="KI295499">
    <property type="protein sequence ID" value="ESA02750.1"/>
    <property type="molecule type" value="Genomic_DNA"/>
</dbReference>
<dbReference type="AlphaFoldDB" id="U9T3M8"/>
<accession>U9T3M8</accession>
<reference evidence="1" key="1">
    <citation type="submission" date="2013-07" db="EMBL/GenBank/DDBJ databases">
        <title>The genome of an arbuscular mycorrhizal fungus provides insights into the evolution of the oldest plant symbiosis.</title>
        <authorList>
            <consortium name="DOE Joint Genome Institute"/>
            <person name="Tisserant E."/>
            <person name="Malbreil M."/>
            <person name="Kuo A."/>
            <person name="Kohler A."/>
            <person name="Symeonidi A."/>
            <person name="Balestrini R."/>
            <person name="Charron P."/>
            <person name="Duensing N."/>
            <person name="Frei-dit-Frey N."/>
            <person name="Gianinazzi-Pearson V."/>
            <person name="Gilbert B."/>
            <person name="Handa Y."/>
            <person name="Hijri M."/>
            <person name="Kaul R."/>
            <person name="Kawaguchi M."/>
            <person name="Krajinski F."/>
            <person name="Lammers P."/>
            <person name="Lapierre D."/>
            <person name="Masclaux F.G."/>
            <person name="Murat C."/>
            <person name="Morin E."/>
            <person name="Ndikumana S."/>
            <person name="Pagni M."/>
            <person name="Petitpierre D."/>
            <person name="Requena N."/>
            <person name="Rosikiewicz P."/>
            <person name="Riley R."/>
            <person name="Saito K."/>
            <person name="San Clemente H."/>
            <person name="Shapiro H."/>
            <person name="van Tuinen D."/>
            <person name="Becard G."/>
            <person name="Bonfante P."/>
            <person name="Paszkowski U."/>
            <person name="Shachar-Hill Y."/>
            <person name="Young J.P."/>
            <person name="Sanders I.R."/>
            <person name="Henrissat B."/>
            <person name="Rensing S.A."/>
            <person name="Grigoriev I.V."/>
            <person name="Corradi N."/>
            <person name="Roux C."/>
            <person name="Martin F."/>
        </authorList>
    </citation>
    <scope>NUCLEOTIDE SEQUENCE</scope>
    <source>
        <strain evidence="1">DAOM 197198</strain>
    </source>
</reference>
<dbReference type="HOGENOM" id="CLU_3015380_0_0_1"/>